<organism evidence="3 4">
    <name type="scientific">Lepeophtheirus salmonis</name>
    <name type="common">Salmon louse</name>
    <name type="synonym">Caligus salmonis</name>
    <dbReference type="NCBI Taxonomy" id="72036"/>
    <lineage>
        <taxon>Eukaryota</taxon>
        <taxon>Metazoa</taxon>
        <taxon>Ecdysozoa</taxon>
        <taxon>Arthropoda</taxon>
        <taxon>Crustacea</taxon>
        <taxon>Multicrustacea</taxon>
        <taxon>Hexanauplia</taxon>
        <taxon>Copepoda</taxon>
        <taxon>Siphonostomatoida</taxon>
        <taxon>Caligidae</taxon>
        <taxon>Lepeophtheirus</taxon>
    </lineage>
</organism>
<dbReference type="Gene3D" id="2.130.10.10">
    <property type="entry name" value="YVTN repeat-like/Quinoprotein amine dehydrogenase"/>
    <property type="match status" value="1"/>
</dbReference>
<evidence type="ECO:0000256" key="2">
    <source>
        <dbReference type="ARBA" id="ARBA00022490"/>
    </source>
</evidence>
<sequence length="311" mass="34757">MSSEEAFCGSHGYETLRVDCFWVAPIFCGRTWTGSAWYYHDPKEAPEGDSAAIVECDDGVSDGLFLNDDMVVVALDSGALETLVLKEGPYFERVSAIIEHDDLITGLTRSPDSIMTSSYDKTIVVYDIATSLALNTRLHSWDLVTDVASNPLDPFILASGSCDGIVHIWDLRSPTFPSIAYDNASDWPTALTWSPQDDKSLLVGMQSGEIGNYDLRQLKCPPVSSTNSMDKQIHRIVFSPTIPDIFAVSADSYPVRIFDIEGFKTIYKDERHEDFVRGLAWHPKNKDLWTCGWDRRVLSHSLDFLENKNVA</sequence>
<dbReference type="Pfam" id="PF00400">
    <property type="entry name" value="WD40"/>
    <property type="match status" value="2"/>
</dbReference>
<dbReference type="InterPro" id="IPR052139">
    <property type="entry name" value="Methylosome_Comp_WDR77"/>
</dbReference>
<gene>
    <name evidence="3" type="ORF">LSAA_13054</name>
</gene>
<dbReference type="GO" id="GO:0007309">
    <property type="term" value="P:oocyte axis specification"/>
    <property type="evidence" value="ECO:0007669"/>
    <property type="project" value="TreeGrafter"/>
</dbReference>
<dbReference type="SMART" id="SM00320">
    <property type="entry name" value="WD40"/>
    <property type="match status" value="4"/>
</dbReference>
<comment type="subcellular location">
    <subcellularLocation>
        <location evidence="1">Cytoplasm</location>
    </subcellularLocation>
</comment>
<dbReference type="EMBL" id="HG994586">
    <property type="protein sequence ID" value="CAF3004667.1"/>
    <property type="molecule type" value="Genomic_DNA"/>
</dbReference>
<keyword evidence="2" id="KW-0963">Cytoplasm</keyword>
<dbReference type="OrthoDB" id="10260946at2759"/>
<dbReference type="InterPro" id="IPR001680">
    <property type="entry name" value="WD40_rpt"/>
</dbReference>
<evidence type="ECO:0000313" key="4">
    <source>
        <dbReference type="Proteomes" id="UP000675881"/>
    </source>
</evidence>
<proteinExistence type="predicted"/>
<dbReference type="InterPro" id="IPR015943">
    <property type="entry name" value="WD40/YVTN_repeat-like_dom_sf"/>
</dbReference>
<protein>
    <submittedName>
        <fullName evidence="3">WDR77</fullName>
    </submittedName>
</protein>
<reference evidence="3" key="1">
    <citation type="submission" date="2021-02" db="EMBL/GenBank/DDBJ databases">
        <authorList>
            <person name="Bekaert M."/>
        </authorList>
    </citation>
    <scope>NUCLEOTIDE SEQUENCE</scope>
    <source>
        <strain evidence="3">IoA-00</strain>
    </source>
</reference>
<dbReference type="PROSITE" id="PS50082">
    <property type="entry name" value="WD_REPEATS_2"/>
    <property type="match status" value="2"/>
</dbReference>
<evidence type="ECO:0000256" key="1">
    <source>
        <dbReference type="ARBA" id="ARBA00004496"/>
    </source>
</evidence>
<keyword evidence="4" id="KW-1185">Reference proteome</keyword>
<dbReference type="InterPro" id="IPR036322">
    <property type="entry name" value="WD40_repeat_dom_sf"/>
</dbReference>
<dbReference type="SUPFAM" id="SSF50978">
    <property type="entry name" value="WD40 repeat-like"/>
    <property type="match status" value="1"/>
</dbReference>
<dbReference type="AlphaFoldDB" id="A0A7R8D2E4"/>
<dbReference type="GO" id="GO:0034709">
    <property type="term" value="C:methylosome"/>
    <property type="evidence" value="ECO:0007669"/>
    <property type="project" value="TreeGrafter"/>
</dbReference>
<name>A0A7R8D2E4_LEPSM</name>
<accession>A0A7R8D2E4</accession>
<dbReference type="Proteomes" id="UP000675881">
    <property type="component" value="Chromosome 7"/>
</dbReference>
<evidence type="ECO:0000313" key="3">
    <source>
        <dbReference type="EMBL" id="CAF3004667.1"/>
    </source>
</evidence>
<dbReference type="PANTHER" id="PTHR46853">
    <property type="entry name" value="METHYLOSOME PROTEIN 50"/>
    <property type="match status" value="1"/>
</dbReference>
<dbReference type="PANTHER" id="PTHR46853:SF1">
    <property type="entry name" value="METHYLOSOME PROTEIN 50"/>
    <property type="match status" value="1"/>
</dbReference>